<feature type="region of interest" description="Disordered" evidence="1">
    <location>
        <begin position="1"/>
        <end position="36"/>
    </location>
</feature>
<feature type="transmembrane region" description="Helical" evidence="2">
    <location>
        <begin position="43"/>
        <end position="64"/>
    </location>
</feature>
<dbReference type="Pfam" id="PF14155">
    <property type="entry name" value="DUF4307"/>
    <property type="match status" value="1"/>
</dbReference>
<keyword evidence="2" id="KW-0812">Transmembrane</keyword>
<organism evidence="3 4">
    <name type="scientific">Prescottella agglutinans</name>
    <dbReference type="NCBI Taxonomy" id="1644129"/>
    <lineage>
        <taxon>Bacteria</taxon>
        <taxon>Bacillati</taxon>
        <taxon>Actinomycetota</taxon>
        <taxon>Actinomycetes</taxon>
        <taxon>Mycobacteriales</taxon>
        <taxon>Nocardiaceae</taxon>
        <taxon>Prescottella</taxon>
    </lineage>
</organism>
<evidence type="ECO:0000313" key="4">
    <source>
        <dbReference type="Proteomes" id="UP001160334"/>
    </source>
</evidence>
<feature type="compositionally biased region" description="Basic and acidic residues" evidence="1">
    <location>
        <begin position="9"/>
        <end position="19"/>
    </location>
</feature>
<gene>
    <name evidence="3" type="ORF">M2280_004738</name>
</gene>
<keyword evidence="4" id="KW-1185">Reference proteome</keyword>
<name>A0ABT6MHY6_9NOCA</name>
<dbReference type="InterPro" id="IPR025443">
    <property type="entry name" value="DUF4307"/>
</dbReference>
<evidence type="ECO:0000313" key="3">
    <source>
        <dbReference type="EMBL" id="MDH6283490.1"/>
    </source>
</evidence>
<accession>A0ABT6MHY6</accession>
<reference evidence="3 4" key="1">
    <citation type="submission" date="2023-04" db="EMBL/GenBank/DDBJ databases">
        <title>Forest soil microbial communities from Buena Vista Peninsula, Colon Province, Panama.</title>
        <authorList>
            <person name="Bouskill N."/>
        </authorList>
    </citation>
    <scope>NUCLEOTIDE SEQUENCE [LARGE SCALE GENOMIC DNA]</scope>
    <source>
        <strain evidence="3 4">CFH S0262</strain>
    </source>
</reference>
<sequence length="162" mass="17645">MAYGDPDGPTEHHHNRLESEVMSSTPPTDRYGSARRTARPKNWAKWVLTGLVILAGIGIAYIGYTKFAVSDVDGKQVAFDIVDDRTMNIQITVTRQDPSQAAVCIIRTRSKDGSETGRREVYIAPSEAKTVEVTAPVHASQPPAMGDLYGCSLDVPDYLHAG</sequence>
<protein>
    <recommendedName>
        <fullName evidence="5">DUF4307 domain-containing protein</fullName>
    </recommendedName>
</protein>
<dbReference type="EMBL" id="JARXVC010000014">
    <property type="protein sequence ID" value="MDH6283490.1"/>
    <property type="molecule type" value="Genomic_DNA"/>
</dbReference>
<dbReference type="Proteomes" id="UP001160334">
    <property type="component" value="Unassembled WGS sequence"/>
</dbReference>
<proteinExistence type="predicted"/>
<keyword evidence="2" id="KW-0472">Membrane</keyword>
<evidence type="ECO:0008006" key="5">
    <source>
        <dbReference type="Google" id="ProtNLM"/>
    </source>
</evidence>
<comment type="caution">
    <text evidence="3">The sequence shown here is derived from an EMBL/GenBank/DDBJ whole genome shotgun (WGS) entry which is preliminary data.</text>
</comment>
<evidence type="ECO:0000256" key="1">
    <source>
        <dbReference type="SAM" id="MobiDB-lite"/>
    </source>
</evidence>
<evidence type="ECO:0000256" key="2">
    <source>
        <dbReference type="SAM" id="Phobius"/>
    </source>
</evidence>
<keyword evidence="2" id="KW-1133">Transmembrane helix</keyword>